<evidence type="ECO:0000313" key="9">
    <source>
        <dbReference type="EMBL" id="KAI1896775.1"/>
    </source>
</evidence>
<evidence type="ECO:0000313" key="10">
    <source>
        <dbReference type="Proteomes" id="UP000829720"/>
    </source>
</evidence>
<dbReference type="Pfam" id="PF00622">
    <property type="entry name" value="SPRY"/>
    <property type="match status" value="1"/>
</dbReference>
<keyword evidence="1" id="KW-0399">Innate immunity</keyword>
<organism evidence="9 10">
    <name type="scientific">Albula goreensis</name>
    <dbReference type="NCBI Taxonomy" id="1534307"/>
    <lineage>
        <taxon>Eukaryota</taxon>
        <taxon>Metazoa</taxon>
        <taxon>Chordata</taxon>
        <taxon>Craniata</taxon>
        <taxon>Vertebrata</taxon>
        <taxon>Euteleostomi</taxon>
        <taxon>Actinopterygii</taxon>
        <taxon>Neopterygii</taxon>
        <taxon>Teleostei</taxon>
        <taxon>Albuliformes</taxon>
        <taxon>Albulidae</taxon>
        <taxon>Albula</taxon>
    </lineage>
</organism>
<dbReference type="GO" id="GO:0008270">
    <property type="term" value="F:zinc ion binding"/>
    <property type="evidence" value="ECO:0007669"/>
    <property type="project" value="UniProtKB-KW"/>
</dbReference>
<evidence type="ECO:0000256" key="5">
    <source>
        <dbReference type="ARBA" id="ARBA00022859"/>
    </source>
</evidence>
<name>A0A8T3DR83_9TELE</name>
<dbReference type="AlphaFoldDB" id="A0A8T3DR83"/>
<dbReference type="EMBL" id="JAERUA010000008">
    <property type="protein sequence ID" value="KAI1896775.1"/>
    <property type="molecule type" value="Genomic_DNA"/>
</dbReference>
<dbReference type="PANTHER" id="PTHR25465">
    <property type="entry name" value="B-BOX DOMAIN CONTAINING"/>
    <property type="match status" value="1"/>
</dbReference>
<feature type="domain" description="RING-type" evidence="7">
    <location>
        <begin position="18"/>
        <end position="54"/>
    </location>
</feature>
<gene>
    <name evidence="9" type="ORF">AGOR_G00098290</name>
</gene>
<dbReference type="InterPro" id="IPR001841">
    <property type="entry name" value="Znf_RING"/>
</dbReference>
<proteinExistence type="predicted"/>
<dbReference type="PANTHER" id="PTHR25465:SF41">
    <property type="entry name" value="E3 UBIQUITIN-PROTEIN LIGASE RNF135"/>
    <property type="match status" value="1"/>
</dbReference>
<dbReference type="InterPro" id="IPR043136">
    <property type="entry name" value="B30.2/SPRY_sf"/>
</dbReference>
<evidence type="ECO:0000256" key="4">
    <source>
        <dbReference type="ARBA" id="ARBA00022833"/>
    </source>
</evidence>
<dbReference type="PROSITE" id="PS50188">
    <property type="entry name" value="B302_SPRY"/>
    <property type="match status" value="1"/>
</dbReference>
<dbReference type="GO" id="GO:0045087">
    <property type="term" value="P:innate immune response"/>
    <property type="evidence" value="ECO:0007669"/>
    <property type="project" value="UniProtKB-KW"/>
</dbReference>
<dbReference type="InterPro" id="IPR013083">
    <property type="entry name" value="Znf_RING/FYVE/PHD"/>
</dbReference>
<evidence type="ECO:0000256" key="2">
    <source>
        <dbReference type="ARBA" id="ARBA00022723"/>
    </source>
</evidence>
<dbReference type="Gene3D" id="3.30.40.10">
    <property type="entry name" value="Zinc/RING finger domain, C3HC4 (zinc finger)"/>
    <property type="match status" value="1"/>
</dbReference>
<dbReference type="OrthoDB" id="6270329at2759"/>
<evidence type="ECO:0000256" key="6">
    <source>
        <dbReference type="PROSITE-ProRule" id="PRU00175"/>
    </source>
</evidence>
<evidence type="ECO:0000256" key="3">
    <source>
        <dbReference type="ARBA" id="ARBA00022771"/>
    </source>
</evidence>
<comment type="caution">
    <text evidence="9">The sequence shown here is derived from an EMBL/GenBank/DDBJ whole genome shotgun (WGS) entry which is preliminary data.</text>
</comment>
<evidence type="ECO:0000259" key="8">
    <source>
        <dbReference type="PROSITE" id="PS50188"/>
    </source>
</evidence>
<dbReference type="Pfam" id="PF13920">
    <property type="entry name" value="zf-C3HC4_3"/>
    <property type="match status" value="1"/>
</dbReference>
<accession>A0A8T3DR83</accession>
<dbReference type="PRINTS" id="PR01407">
    <property type="entry name" value="BUTYPHLNCDUF"/>
</dbReference>
<dbReference type="PROSITE" id="PS50089">
    <property type="entry name" value="ZF_RING_2"/>
    <property type="match status" value="1"/>
</dbReference>
<keyword evidence="4" id="KW-0862">Zinc</keyword>
<keyword evidence="3 6" id="KW-0863">Zinc-finger</keyword>
<dbReference type="SMART" id="SM00184">
    <property type="entry name" value="RING"/>
    <property type="match status" value="1"/>
</dbReference>
<dbReference type="SMART" id="SM00449">
    <property type="entry name" value="SPRY"/>
    <property type="match status" value="1"/>
</dbReference>
<sequence length="443" mass="49433">MEMQQMDILATLTEILECSICTETFKEPVTSPCGQHNYCMGCLTPQVKRCPVCREGFRKDFKPQKNVTLNKIVDVVKNQSSTGNLICHDYKNLRVALQNPELCDESSHNVQTLKRKLEHVISEIKALDDFLLNELKKKKQNKDNEIIPHVLQCTFSEIPPQTFVNITGGLEVGLECLNSALCQLQQIGDCSPVVDMGQNMLDILNGDQSPAEHSTGALLQHDADSMSALPVTAPLQAEGETSQLHSEAQSAAMELASEADVAGPSAALTDYLETLSFSPELGHRNLAFSPDNREILVRRRMLGWSPPSRPSRFDLSQVMAEQEFREGVHYWEVNTTKCEGWAIGVAYSTLGRGEQLGRAEGSWCLEWTAHSELSVWHNGHSDQLKHDCPSKVRVMLDMDSGSLAFYSISHHLILLYSMQIQFVSPVRPVFWLYGLKPGSLSFN</sequence>
<evidence type="ECO:0000259" key="7">
    <source>
        <dbReference type="PROSITE" id="PS50089"/>
    </source>
</evidence>
<dbReference type="InterPro" id="IPR013320">
    <property type="entry name" value="ConA-like_dom_sf"/>
</dbReference>
<dbReference type="SUPFAM" id="SSF57850">
    <property type="entry name" value="RING/U-box"/>
    <property type="match status" value="1"/>
</dbReference>
<dbReference type="InterPro" id="IPR003879">
    <property type="entry name" value="Butyrophylin_SPRY"/>
</dbReference>
<keyword evidence="10" id="KW-1185">Reference proteome</keyword>
<protein>
    <submittedName>
        <fullName evidence="9">Uncharacterized protein</fullName>
    </submittedName>
</protein>
<dbReference type="Proteomes" id="UP000829720">
    <property type="component" value="Unassembled WGS sequence"/>
</dbReference>
<dbReference type="InterPro" id="IPR051051">
    <property type="entry name" value="E3_ubiq-ligase_TRIM/RNF"/>
</dbReference>
<keyword evidence="2" id="KW-0479">Metal-binding</keyword>
<dbReference type="Gene3D" id="2.60.120.920">
    <property type="match status" value="1"/>
</dbReference>
<dbReference type="InterPro" id="IPR001870">
    <property type="entry name" value="B30.2/SPRY"/>
</dbReference>
<dbReference type="InterPro" id="IPR003877">
    <property type="entry name" value="SPRY_dom"/>
</dbReference>
<dbReference type="SUPFAM" id="SSF49899">
    <property type="entry name" value="Concanavalin A-like lectins/glucanases"/>
    <property type="match status" value="1"/>
</dbReference>
<feature type="domain" description="B30.2/SPRY" evidence="8">
    <location>
        <begin position="255"/>
        <end position="443"/>
    </location>
</feature>
<evidence type="ECO:0000256" key="1">
    <source>
        <dbReference type="ARBA" id="ARBA00022588"/>
    </source>
</evidence>
<keyword evidence="5" id="KW-0391">Immunity</keyword>
<reference evidence="9" key="1">
    <citation type="submission" date="2021-01" db="EMBL/GenBank/DDBJ databases">
        <authorList>
            <person name="Zahm M."/>
            <person name="Roques C."/>
            <person name="Cabau C."/>
            <person name="Klopp C."/>
            <person name="Donnadieu C."/>
            <person name="Jouanno E."/>
            <person name="Lampietro C."/>
            <person name="Louis A."/>
            <person name="Herpin A."/>
            <person name="Echchiki A."/>
            <person name="Berthelot C."/>
            <person name="Parey E."/>
            <person name="Roest-Crollius H."/>
            <person name="Braasch I."/>
            <person name="Postlethwait J."/>
            <person name="Bobe J."/>
            <person name="Montfort J."/>
            <person name="Bouchez O."/>
            <person name="Begum T."/>
            <person name="Mejri S."/>
            <person name="Adams A."/>
            <person name="Chen W.-J."/>
            <person name="Guiguen Y."/>
        </authorList>
    </citation>
    <scope>NUCLEOTIDE SEQUENCE</scope>
    <source>
        <tissue evidence="9">Blood</tissue>
    </source>
</reference>